<comment type="caution">
    <text evidence="1">The sequence shown here is derived from an EMBL/GenBank/DDBJ whole genome shotgun (WGS) entry which is preliminary data.</text>
</comment>
<protein>
    <submittedName>
        <fullName evidence="1">Uncharacterized protein</fullName>
    </submittedName>
</protein>
<sequence>MVSQARFLESGESACSDTAEEISNSVQSNERIMIELGWWE</sequence>
<evidence type="ECO:0000313" key="2">
    <source>
        <dbReference type="Proteomes" id="UP000011996"/>
    </source>
</evidence>
<organism evidence="1 2">
    <name type="scientific">Rhodopirellula europaea SH398</name>
    <dbReference type="NCBI Taxonomy" id="1263868"/>
    <lineage>
        <taxon>Bacteria</taxon>
        <taxon>Pseudomonadati</taxon>
        <taxon>Planctomycetota</taxon>
        <taxon>Planctomycetia</taxon>
        <taxon>Pirellulales</taxon>
        <taxon>Pirellulaceae</taxon>
        <taxon>Rhodopirellula</taxon>
    </lineage>
</organism>
<dbReference type="AlphaFoldDB" id="M5S2X7"/>
<dbReference type="EMBL" id="ANOF01000111">
    <property type="protein sequence ID" value="EMI25880.1"/>
    <property type="molecule type" value="Genomic_DNA"/>
</dbReference>
<name>M5S2X7_9BACT</name>
<accession>M5S2X7</accession>
<reference evidence="1 2" key="1">
    <citation type="journal article" date="2013" name="Mar. Genomics">
        <title>Expression of sulfatases in Rhodopirellula baltica and the diversity of sulfatases in the genus Rhodopirellula.</title>
        <authorList>
            <person name="Wegner C.E."/>
            <person name="Richter-Heitmann T."/>
            <person name="Klindworth A."/>
            <person name="Klockow C."/>
            <person name="Richter M."/>
            <person name="Achstetter T."/>
            <person name="Glockner F.O."/>
            <person name="Harder J."/>
        </authorList>
    </citation>
    <scope>NUCLEOTIDE SEQUENCE [LARGE SCALE GENOMIC DNA]</scope>
    <source>
        <strain evidence="1 2">SH398</strain>
    </source>
</reference>
<evidence type="ECO:0000313" key="1">
    <source>
        <dbReference type="EMBL" id="EMI25880.1"/>
    </source>
</evidence>
<dbReference type="PATRIC" id="fig|1263868.3.peg.3777"/>
<proteinExistence type="predicted"/>
<dbReference type="Proteomes" id="UP000011996">
    <property type="component" value="Unassembled WGS sequence"/>
</dbReference>
<gene>
    <name evidence="1" type="ORF">RESH_03501</name>
</gene>